<protein>
    <submittedName>
        <fullName evidence="7">Mpv17/PMP22</fullName>
    </submittedName>
</protein>
<dbReference type="InterPro" id="IPR007248">
    <property type="entry name" value="Mpv17_PMP22"/>
</dbReference>
<name>A0AAN8VEG6_9MAGN</name>
<reference evidence="7 8" key="1">
    <citation type="submission" date="2023-12" db="EMBL/GenBank/DDBJ databases">
        <title>A high-quality genome assembly for Dillenia turbinata (Dilleniales).</title>
        <authorList>
            <person name="Chanderbali A."/>
        </authorList>
    </citation>
    <scope>NUCLEOTIDE SEQUENCE [LARGE SCALE GENOMIC DNA]</scope>
    <source>
        <strain evidence="7">LSX21</strain>
        <tissue evidence="7">Leaf</tissue>
    </source>
</reference>
<evidence type="ECO:0000256" key="4">
    <source>
        <dbReference type="ARBA" id="ARBA00022989"/>
    </source>
</evidence>
<dbReference type="GO" id="GO:0016020">
    <property type="term" value="C:membrane"/>
    <property type="evidence" value="ECO:0007669"/>
    <property type="project" value="UniProtKB-SubCell"/>
</dbReference>
<evidence type="ECO:0000256" key="3">
    <source>
        <dbReference type="ARBA" id="ARBA00022692"/>
    </source>
</evidence>
<evidence type="ECO:0000313" key="7">
    <source>
        <dbReference type="EMBL" id="KAK6932755.1"/>
    </source>
</evidence>
<keyword evidence="8" id="KW-1185">Reference proteome</keyword>
<keyword evidence="4 6" id="KW-1133">Transmembrane helix</keyword>
<organism evidence="7 8">
    <name type="scientific">Dillenia turbinata</name>
    <dbReference type="NCBI Taxonomy" id="194707"/>
    <lineage>
        <taxon>Eukaryota</taxon>
        <taxon>Viridiplantae</taxon>
        <taxon>Streptophyta</taxon>
        <taxon>Embryophyta</taxon>
        <taxon>Tracheophyta</taxon>
        <taxon>Spermatophyta</taxon>
        <taxon>Magnoliopsida</taxon>
        <taxon>eudicotyledons</taxon>
        <taxon>Gunneridae</taxon>
        <taxon>Pentapetalae</taxon>
        <taxon>Dilleniales</taxon>
        <taxon>Dilleniaceae</taxon>
        <taxon>Dillenia</taxon>
    </lineage>
</organism>
<evidence type="ECO:0000256" key="5">
    <source>
        <dbReference type="ARBA" id="ARBA00023136"/>
    </source>
</evidence>
<feature type="non-terminal residue" evidence="7">
    <location>
        <position position="1"/>
    </location>
</feature>
<evidence type="ECO:0000256" key="2">
    <source>
        <dbReference type="ARBA" id="ARBA00006824"/>
    </source>
</evidence>
<comment type="subcellular location">
    <subcellularLocation>
        <location evidence="1">Membrane</location>
        <topology evidence="1">Multi-pass membrane protein</topology>
    </subcellularLocation>
</comment>
<evidence type="ECO:0000256" key="1">
    <source>
        <dbReference type="ARBA" id="ARBA00004141"/>
    </source>
</evidence>
<feature type="non-terminal residue" evidence="7">
    <location>
        <position position="161"/>
    </location>
</feature>
<dbReference type="Proteomes" id="UP001370490">
    <property type="component" value="Unassembled WGS sequence"/>
</dbReference>
<proteinExistence type="inferred from homology"/>
<keyword evidence="3 6" id="KW-0812">Transmembrane</keyword>
<comment type="caution">
    <text evidence="7">The sequence shown here is derived from an EMBL/GenBank/DDBJ whole genome shotgun (WGS) entry which is preliminary data.</text>
</comment>
<dbReference type="GO" id="GO:0005737">
    <property type="term" value="C:cytoplasm"/>
    <property type="evidence" value="ECO:0007669"/>
    <property type="project" value="TreeGrafter"/>
</dbReference>
<dbReference type="EMBL" id="JBAMMX010000010">
    <property type="protein sequence ID" value="KAK6932755.1"/>
    <property type="molecule type" value="Genomic_DNA"/>
</dbReference>
<keyword evidence="5 6" id="KW-0472">Membrane</keyword>
<evidence type="ECO:0000313" key="8">
    <source>
        <dbReference type="Proteomes" id="UP001370490"/>
    </source>
</evidence>
<sequence>AITAGVLSAISDISAQKLTGIQKIQLRRLLLKVIFGVAYLGPFGHYLHLVLDKIFKGKKDTSTVAKKVVLEQISSSPWNNLLFMLYLGLVVEGQPWAQVKSNIKKNYPSVQLTAWTFWPAVGWINHLYMPLQFRVIFHSAVAMCWGIFLNLRARTMALNKA</sequence>
<gene>
    <name evidence="7" type="ORF">RJ641_002379</name>
</gene>
<dbReference type="AlphaFoldDB" id="A0AAN8VEG6"/>
<comment type="similarity">
    <text evidence="2 6">Belongs to the peroxisomal membrane protein PXMP2/4 family.</text>
</comment>
<feature type="transmembrane region" description="Helical" evidence="6">
    <location>
        <begin position="135"/>
        <end position="153"/>
    </location>
</feature>
<dbReference type="Pfam" id="PF04117">
    <property type="entry name" value="Mpv17_PMP22"/>
    <property type="match status" value="1"/>
</dbReference>
<accession>A0AAN8VEG6</accession>
<evidence type="ECO:0000256" key="6">
    <source>
        <dbReference type="RuleBase" id="RU363053"/>
    </source>
</evidence>
<dbReference type="PANTHER" id="PTHR11266:SF86">
    <property type="entry name" value="PEROXISOMAL MEMBRANE PROTEIN PMP22"/>
    <property type="match status" value="1"/>
</dbReference>
<feature type="transmembrane region" description="Helical" evidence="6">
    <location>
        <begin position="29"/>
        <end position="47"/>
    </location>
</feature>
<dbReference type="PANTHER" id="PTHR11266">
    <property type="entry name" value="PEROXISOMAL MEMBRANE PROTEIN 2, PXMP2 MPV17"/>
    <property type="match status" value="1"/>
</dbReference>